<dbReference type="Proteomes" id="UP000242188">
    <property type="component" value="Unassembled WGS sequence"/>
</dbReference>
<keyword evidence="1" id="KW-0479">Metal-binding</keyword>
<evidence type="ECO:0000259" key="6">
    <source>
        <dbReference type="PROSITE" id="PS50934"/>
    </source>
</evidence>
<dbReference type="EMBL" id="NEDP02000409">
    <property type="protein sequence ID" value="OWF55975.1"/>
    <property type="molecule type" value="Genomic_DNA"/>
</dbReference>
<dbReference type="Pfam" id="PF22941">
    <property type="entry name" value="TADA2A-like_3rd"/>
    <property type="match status" value="1"/>
</dbReference>
<dbReference type="CDD" id="cd00167">
    <property type="entry name" value="SANT"/>
    <property type="match status" value="1"/>
</dbReference>
<dbReference type="InterPro" id="IPR036388">
    <property type="entry name" value="WH-like_DNA-bd_sf"/>
</dbReference>
<evidence type="ECO:0000256" key="2">
    <source>
        <dbReference type="ARBA" id="ARBA00022771"/>
    </source>
</evidence>
<dbReference type="InterPro" id="IPR000433">
    <property type="entry name" value="Znf_ZZ"/>
</dbReference>
<dbReference type="GO" id="GO:0006338">
    <property type="term" value="P:chromatin remodeling"/>
    <property type="evidence" value="ECO:0007669"/>
    <property type="project" value="TreeGrafter"/>
</dbReference>
<sequence length="420" mass="48467">MEEEERRVPLKCGGCKDRVSEPYIVCVGCKPAKVQLCLQCFSKGTEFGSHQSDHAYTILRNDFALFENNWTALEETVLLETLSDCGYGNWSDAAQRLRTKNKEECKRHYNKSYINDPIPVLPQFGDWSQQVYPQPQVYKLCDDPPRFPDSSVLQQEMGGYMAARGDFNVEYDNFQELEIQSISFAGEEEGNELEERLELAVLDVYLHCLKQRGKRKMIVRKYGLINFTKVQASNRMYDHSITDIIEKVRVFMRLFSPLKYDKFIKGIHVEKELQLQIRRLQECRQNGIVHMRNTNIYKSLKKRRQATKMQINLLSEILVHMNDNKACQTWLQRQVMLNTISKGVSAQLPMIARRSAPPLDIVGMPGYDKLTDSEREMCAGIRLVPDAYLEFRAVMSAECAKAGSLKLSHARNIIKIDNTL</sequence>
<dbReference type="InterPro" id="IPR017884">
    <property type="entry name" value="SANT_dom"/>
</dbReference>
<proteinExistence type="predicted"/>
<dbReference type="GO" id="GO:0003682">
    <property type="term" value="F:chromatin binding"/>
    <property type="evidence" value="ECO:0007669"/>
    <property type="project" value="TreeGrafter"/>
</dbReference>
<dbReference type="GO" id="GO:0140672">
    <property type="term" value="C:ATAC complex"/>
    <property type="evidence" value="ECO:0007669"/>
    <property type="project" value="UniProtKB-ARBA"/>
</dbReference>
<dbReference type="AlphaFoldDB" id="A0A210R4T2"/>
<keyword evidence="9" id="KW-1185">Reference proteome</keyword>
<comment type="caution">
    <text evidence="8">The sequence shown here is derived from an EMBL/GenBank/DDBJ whole genome shotgun (WGS) entry which is preliminary data.</text>
</comment>
<feature type="domain" description="SWIRM" evidence="6">
    <location>
        <begin position="350"/>
        <end position="420"/>
    </location>
</feature>
<evidence type="ECO:0000259" key="7">
    <source>
        <dbReference type="PROSITE" id="PS51293"/>
    </source>
</evidence>
<dbReference type="PANTHER" id="PTHR12374:SF20">
    <property type="entry name" value="TRANSCRIPTIONAL ADAPTER 2-ALPHA"/>
    <property type="match status" value="1"/>
</dbReference>
<dbReference type="GO" id="GO:0008270">
    <property type="term" value="F:zinc ion binding"/>
    <property type="evidence" value="ECO:0007669"/>
    <property type="project" value="UniProtKB-KW"/>
</dbReference>
<dbReference type="Pfam" id="PF00249">
    <property type="entry name" value="Myb_DNA-binding"/>
    <property type="match status" value="1"/>
</dbReference>
<dbReference type="OrthoDB" id="270417at2759"/>
<name>A0A210R4T2_MIZYE</name>
<reference evidence="8 9" key="1">
    <citation type="journal article" date="2017" name="Nat. Ecol. Evol.">
        <title>Scallop genome provides insights into evolution of bilaterian karyotype and development.</title>
        <authorList>
            <person name="Wang S."/>
            <person name="Zhang J."/>
            <person name="Jiao W."/>
            <person name="Li J."/>
            <person name="Xun X."/>
            <person name="Sun Y."/>
            <person name="Guo X."/>
            <person name="Huan P."/>
            <person name="Dong B."/>
            <person name="Zhang L."/>
            <person name="Hu X."/>
            <person name="Sun X."/>
            <person name="Wang J."/>
            <person name="Zhao C."/>
            <person name="Wang Y."/>
            <person name="Wang D."/>
            <person name="Huang X."/>
            <person name="Wang R."/>
            <person name="Lv J."/>
            <person name="Li Y."/>
            <person name="Zhang Z."/>
            <person name="Liu B."/>
            <person name="Lu W."/>
            <person name="Hui Y."/>
            <person name="Liang J."/>
            <person name="Zhou Z."/>
            <person name="Hou R."/>
            <person name="Li X."/>
            <person name="Liu Y."/>
            <person name="Li H."/>
            <person name="Ning X."/>
            <person name="Lin Y."/>
            <person name="Zhao L."/>
            <person name="Xing Q."/>
            <person name="Dou J."/>
            <person name="Li Y."/>
            <person name="Mao J."/>
            <person name="Guo H."/>
            <person name="Dou H."/>
            <person name="Li T."/>
            <person name="Mu C."/>
            <person name="Jiang W."/>
            <person name="Fu Q."/>
            <person name="Fu X."/>
            <person name="Miao Y."/>
            <person name="Liu J."/>
            <person name="Yu Q."/>
            <person name="Li R."/>
            <person name="Liao H."/>
            <person name="Li X."/>
            <person name="Kong Y."/>
            <person name="Jiang Z."/>
            <person name="Chourrout D."/>
            <person name="Li R."/>
            <person name="Bao Z."/>
        </authorList>
    </citation>
    <scope>NUCLEOTIDE SEQUENCE [LARGE SCALE GENOMIC DNA]</scope>
    <source>
        <strain evidence="8 9">PY_sf001</strain>
    </source>
</reference>
<dbReference type="SUPFAM" id="SSF46689">
    <property type="entry name" value="Homeodomain-like"/>
    <property type="match status" value="2"/>
</dbReference>
<dbReference type="InterPro" id="IPR055141">
    <property type="entry name" value="TADA2A_B-like_dom"/>
</dbReference>
<evidence type="ECO:0000313" key="9">
    <source>
        <dbReference type="Proteomes" id="UP000242188"/>
    </source>
</evidence>
<accession>A0A210R4T2</accession>
<dbReference type="GO" id="GO:0005634">
    <property type="term" value="C:nucleus"/>
    <property type="evidence" value="ECO:0007669"/>
    <property type="project" value="TreeGrafter"/>
</dbReference>
<feature type="domain" description="Myb-like" evidence="5">
    <location>
        <begin position="67"/>
        <end position="113"/>
    </location>
</feature>
<dbReference type="STRING" id="6573.A0A210R4T2"/>
<dbReference type="FunFam" id="1.10.10.60:FF:000110">
    <property type="entry name" value="Transcriptional adapter"/>
    <property type="match status" value="1"/>
</dbReference>
<dbReference type="PANTHER" id="PTHR12374">
    <property type="entry name" value="TRANSCRIPTIONAL ADAPTOR 2 ADA2 -RELATED"/>
    <property type="match status" value="1"/>
</dbReference>
<evidence type="ECO:0000256" key="4">
    <source>
        <dbReference type="ARBA" id="ARBA00023242"/>
    </source>
</evidence>
<keyword evidence="3" id="KW-0862">Zinc</keyword>
<dbReference type="InterPro" id="IPR009057">
    <property type="entry name" value="Homeodomain-like_sf"/>
</dbReference>
<dbReference type="GO" id="GO:0006357">
    <property type="term" value="P:regulation of transcription by RNA polymerase II"/>
    <property type="evidence" value="ECO:0007669"/>
    <property type="project" value="TreeGrafter"/>
</dbReference>
<dbReference type="Gene3D" id="1.10.10.10">
    <property type="entry name" value="Winged helix-like DNA-binding domain superfamily/Winged helix DNA-binding domain"/>
    <property type="match status" value="1"/>
</dbReference>
<dbReference type="Pfam" id="PF25299">
    <property type="entry name" value="ZZ_ADA2"/>
    <property type="match status" value="1"/>
</dbReference>
<organism evidence="8 9">
    <name type="scientific">Mizuhopecten yessoensis</name>
    <name type="common">Japanese scallop</name>
    <name type="synonym">Patinopecten yessoensis</name>
    <dbReference type="NCBI Taxonomy" id="6573"/>
    <lineage>
        <taxon>Eukaryota</taxon>
        <taxon>Metazoa</taxon>
        <taxon>Spiralia</taxon>
        <taxon>Lophotrochozoa</taxon>
        <taxon>Mollusca</taxon>
        <taxon>Bivalvia</taxon>
        <taxon>Autobranchia</taxon>
        <taxon>Pteriomorphia</taxon>
        <taxon>Pectinida</taxon>
        <taxon>Pectinoidea</taxon>
        <taxon>Pectinidae</taxon>
        <taxon>Mizuhopecten</taxon>
    </lineage>
</organism>
<evidence type="ECO:0000313" key="8">
    <source>
        <dbReference type="EMBL" id="OWF55975.1"/>
    </source>
</evidence>
<evidence type="ECO:0000259" key="5">
    <source>
        <dbReference type="PROSITE" id="PS50090"/>
    </source>
</evidence>
<dbReference type="Gene3D" id="1.10.10.60">
    <property type="entry name" value="Homeodomain-like"/>
    <property type="match status" value="1"/>
</dbReference>
<dbReference type="PROSITE" id="PS51293">
    <property type="entry name" value="SANT"/>
    <property type="match status" value="1"/>
</dbReference>
<keyword evidence="4" id="KW-0539">Nucleus</keyword>
<protein>
    <submittedName>
        <fullName evidence="8">Transcriptional adapter 2-alpha</fullName>
    </submittedName>
</protein>
<keyword evidence="2" id="KW-0863">Zinc-finger</keyword>
<dbReference type="InterPro" id="IPR001005">
    <property type="entry name" value="SANT/Myb"/>
</dbReference>
<dbReference type="FunFam" id="1.10.10.10:FF:000087">
    <property type="entry name" value="Transcriptional adapter 2"/>
    <property type="match status" value="1"/>
</dbReference>
<dbReference type="SUPFAM" id="SSF57850">
    <property type="entry name" value="RING/U-box"/>
    <property type="match status" value="1"/>
</dbReference>
<evidence type="ECO:0000256" key="1">
    <source>
        <dbReference type="ARBA" id="ARBA00022723"/>
    </source>
</evidence>
<dbReference type="InterPro" id="IPR007526">
    <property type="entry name" value="SWIRM"/>
</dbReference>
<dbReference type="PROSITE" id="PS50090">
    <property type="entry name" value="MYB_LIKE"/>
    <property type="match status" value="1"/>
</dbReference>
<feature type="domain" description="SANT" evidence="7">
    <location>
        <begin position="65"/>
        <end position="117"/>
    </location>
</feature>
<dbReference type="PROSITE" id="PS50934">
    <property type="entry name" value="SWIRM"/>
    <property type="match status" value="1"/>
</dbReference>
<gene>
    <name evidence="8" type="ORF">KP79_PYT12214</name>
</gene>
<evidence type="ECO:0000256" key="3">
    <source>
        <dbReference type="ARBA" id="ARBA00022833"/>
    </source>
</evidence>
<dbReference type="GO" id="GO:0003713">
    <property type="term" value="F:transcription coactivator activity"/>
    <property type="evidence" value="ECO:0007669"/>
    <property type="project" value="TreeGrafter"/>
</dbReference>